<name>A0A673HHC3_9TELE</name>
<evidence type="ECO:0000256" key="10">
    <source>
        <dbReference type="ARBA" id="ARBA00023128"/>
    </source>
</evidence>
<evidence type="ECO:0000256" key="6">
    <source>
        <dbReference type="ARBA" id="ARBA00022692"/>
    </source>
</evidence>
<evidence type="ECO:0000256" key="12">
    <source>
        <dbReference type="ARBA" id="ARBA00045908"/>
    </source>
</evidence>
<protein>
    <recommendedName>
        <fullName evidence="3 14">NADH dehydrogenase [ubiquinone] 1 alpha subcomplex subunit 13</fullName>
    </recommendedName>
</protein>
<evidence type="ECO:0000256" key="3">
    <source>
        <dbReference type="ARBA" id="ARBA00018192"/>
    </source>
</evidence>
<keyword evidence="17" id="KW-1185">Reference proteome</keyword>
<organism evidence="16 17">
    <name type="scientific">Sinocyclocheilus rhinocerous</name>
    <dbReference type="NCBI Taxonomy" id="307959"/>
    <lineage>
        <taxon>Eukaryota</taxon>
        <taxon>Metazoa</taxon>
        <taxon>Chordata</taxon>
        <taxon>Craniata</taxon>
        <taxon>Vertebrata</taxon>
        <taxon>Euteleostomi</taxon>
        <taxon>Actinopterygii</taxon>
        <taxon>Neopterygii</taxon>
        <taxon>Teleostei</taxon>
        <taxon>Ostariophysi</taxon>
        <taxon>Cypriniformes</taxon>
        <taxon>Cyprinidae</taxon>
        <taxon>Cyprininae</taxon>
        <taxon>Sinocyclocheilus</taxon>
    </lineage>
</organism>
<dbReference type="AlphaFoldDB" id="A0A673HHC3"/>
<keyword evidence="5 14" id="KW-0679">Respiratory chain</keyword>
<accession>A0A673HHC3</accession>
<evidence type="ECO:0000256" key="5">
    <source>
        <dbReference type="ARBA" id="ARBA00022660"/>
    </source>
</evidence>
<keyword evidence="4 14" id="KW-0813">Transport</keyword>
<evidence type="ECO:0000256" key="4">
    <source>
        <dbReference type="ARBA" id="ARBA00022448"/>
    </source>
</evidence>
<comment type="similarity">
    <text evidence="2 14">Belongs to the complex I NDUFA13 subunit family.</text>
</comment>
<evidence type="ECO:0000256" key="11">
    <source>
        <dbReference type="ARBA" id="ARBA00023136"/>
    </source>
</evidence>
<keyword evidence="7 14" id="KW-0999">Mitochondrion inner membrane</keyword>
<evidence type="ECO:0000313" key="16">
    <source>
        <dbReference type="Ensembl" id="ENSSRHP00000025068.1"/>
    </source>
</evidence>
<evidence type="ECO:0000256" key="8">
    <source>
        <dbReference type="ARBA" id="ARBA00022982"/>
    </source>
</evidence>
<reference evidence="16" key="2">
    <citation type="submission" date="2025-09" db="UniProtKB">
        <authorList>
            <consortium name="Ensembl"/>
        </authorList>
    </citation>
    <scope>IDENTIFICATION</scope>
</reference>
<evidence type="ECO:0000256" key="7">
    <source>
        <dbReference type="ARBA" id="ARBA00022792"/>
    </source>
</evidence>
<feature type="transmembrane region" description="Helical" evidence="14">
    <location>
        <begin position="77"/>
        <end position="97"/>
    </location>
</feature>
<feature type="chain" id="PRO_5025542715" description="NADH dehydrogenase [ubiquinone] 1 alpha subcomplex subunit 13" evidence="15">
    <location>
        <begin position="20"/>
        <end position="234"/>
    </location>
</feature>
<comment type="subunit">
    <text evidence="13">Complex I is composed of 45 different subunits. Interacts with CARD15, but not with CARD4. Interacts with STAT3, but not with STAT1, STAT2 and STAT5A. Interacts with OLFM4.</text>
</comment>
<dbReference type="GO" id="GO:0005743">
    <property type="term" value="C:mitochondrial inner membrane"/>
    <property type="evidence" value="ECO:0007669"/>
    <property type="project" value="UniProtKB-SubCell"/>
</dbReference>
<dbReference type="Pfam" id="PF06212">
    <property type="entry name" value="GRIM-19"/>
    <property type="match status" value="1"/>
</dbReference>
<dbReference type="Ensembl" id="ENSSRHT00000025822.1">
    <property type="protein sequence ID" value="ENSSRHP00000025068.1"/>
    <property type="gene ID" value="ENSSRHG00000013142.1"/>
</dbReference>
<dbReference type="GO" id="GO:0045271">
    <property type="term" value="C:respiratory chain complex I"/>
    <property type="evidence" value="ECO:0007669"/>
    <property type="project" value="UniProtKB-UniRule"/>
</dbReference>
<dbReference type="PANTHER" id="PTHR12966:SF0">
    <property type="entry name" value="NADH DEHYDROGENASE [UBIQUINONE] 1 ALPHA SUBCOMPLEX SUBUNIT 13"/>
    <property type="match status" value="1"/>
</dbReference>
<gene>
    <name evidence="16" type="primary">ndufa13</name>
</gene>
<feature type="signal peptide" evidence="15">
    <location>
        <begin position="1"/>
        <end position="19"/>
    </location>
</feature>
<sequence>MFRIASCVCGVCVAQCVLAAAGGAGEQRGSALTAAEEDASGAALDGTMAASKVKQDMPPTGGYGPVDYRRNLPRRGLSGYSMFGVGVGLMVFGYWRLFRWNRERRRLHIEDLEARISLLPLLQAEHDRRWVRRCSTRTDGCLPSLRSSLTCGRERRRCARSLASCGTCDSSYPSMPCCGDSSSLHTVNVSILNAFLFPLRRSRVFSAFSAVYTRRTASCSFISHQALNFGLRDL</sequence>
<evidence type="ECO:0000256" key="13">
    <source>
        <dbReference type="ARBA" id="ARBA00046797"/>
    </source>
</evidence>
<keyword evidence="15" id="KW-0732">Signal</keyword>
<dbReference type="Proteomes" id="UP000472270">
    <property type="component" value="Unassembled WGS sequence"/>
</dbReference>
<dbReference type="InterPro" id="IPR009346">
    <property type="entry name" value="GRIM-19"/>
</dbReference>
<comment type="function">
    <text evidence="12">Accessory subunit of the mitochondrial membrane respiratory chain NADH dehydrogenase (Complex I), that is believed not to be involved in catalysis. Complex I functions in the transfer of electrons from NADH to the respiratory chain. The immediate electron acceptor for the enzyme is believed to be ubiquinone. Involved in the interferon/all-trans-retinoic acid (IFN/RA) induced cell death. This apoptotic activity is inhibited by interaction with viral IRF1. Prevents the transactivation of STAT3 target genes. May play a role in CARD15-mediated innate mucosal responses and serve to regulate intestinal epithelial cell responses to microbes.</text>
</comment>
<evidence type="ECO:0000256" key="2">
    <source>
        <dbReference type="ARBA" id="ARBA00007312"/>
    </source>
</evidence>
<evidence type="ECO:0000256" key="9">
    <source>
        <dbReference type="ARBA" id="ARBA00022989"/>
    </source>
</evidence>
<evidence type="ECO:0000313" key="17">
    <source>
        <dbReference type="Proteomes" id="UP000472270"/>
    </source>
</evidence>
<keyword evidence="9 14" id="KW-1133">Transmembrane helix</keyword>
<evidence type="ECO:0000256" key="15">
    <source>
        <dbReference type="SAM" id="SignalP"/>
    </source>
</evidence>
<proteinExistence type="inferred from homology"/>
<keyword evidence="6 14" id="KW-0812">Transmembrane</keyword>
<keyword evidence="10 14" id="KW-0496">Mitochondrion</keyword>
<keyword evidence="8 14" id="KW-0249">Electron transport</keyword>
<evidence type="ECO:0000256" key="14">
    <source>
        <dbReference type="RuleBase" id="RU368034"/>
    </source>
</evidence>
<evidence type="ECO:0000256" key="1">
    <source>
        <dbReference type="ARBA" id="ARBA00004298"/>
    </source>
</evidence>
<dbReference type="PANTHER" id="PTHR12966">
    <property type="entry name" value="NADH DEHYDROGENASE UBIQUINONE 1 ALPHA SUBCOMPLEX SUBUNIT 13"/>
    <property type="match status" value="1"/>
</dbReference>
<comment type="subcellular location">
    <subcellularLocation>
        <location evidence="1 14">Mitochondrion inner membrane</location>
        <topology evidence="1 14">Single-pass membrane protein</topology>
        <orientation evidence="1 14">Matrix side</orientation>
    </subcellularLocation>
</comment>
<comment type="function">
    <text evidence="14">Complex I functions in the transfer of electrons from NADH to the respiratory chain. Accessory subunit of the mitochondrial membrane respiratory chain NADH dehydrogenase (Complex I), that is believed not to be involved in catalysis.</text>
</comment>
<reference evidence="16" key="1">
    <citation type="submission" date="2025-08" db="UniProtKB">
        <authorList>
            <consortium name="Ensembl"/>
        </authorList>
    </citation>
    <scope>IDENTIFICATION</scope>
</reference>
<keyword evidence="11 14" id="KW-0472">Membrane</keyword>